<dbReference type="AlphaFoldDB" id="A0A0A8Z088"/>
<organism evidence="2">
    <name type="scientific">Arundo donax</name>
    <name type="common">Giant reed</name>
    <name type="synonym">Donax arundinaceus</name>
    <dbReference type="NCBI Taxonomy" id="35708"/>
    <lineage>
        <taxon>Eukaryota</taxon>
        <taxon>Viridiplantae</taxon>
        <taxon>Streptophyta</taxon>
        <taxon>Embryophyta</taxon>
        <taxon>Tracheophyta</taxon>
        <taxon>Spermatophyta</taxon>
        <taxon>Magnoliopsida</taxon>
        <taxon>Liliopsida</taxon>
        <taxon>Poales</taxon>
        <taxon>Poaceae</taxon>
        <taxon>PACMAD clade</taxon>
        <taxon>Arundinoideae</taxon>
        <taxon>Arundineae</taxon>
        <taxon>Arundo</taxon>
    </lineage>
</organism>
<sequence>MNAQQIAARAARGHRPGAAMPRPSPSDQRPPVKDNQRSSHSAASYRRAMDGDM</sequence>
<feature type="region of interest" description="Disordered" evidence="1">
    <location>
        <begin position="1"/>
        <end position="53"/>
    </location>
</feature>
<accession>A0A0A8Z088</accession>
<name>A0A0A8Z088_ARUDO</name>
<evidence type="ECO:0000313" key="2">
    <source>
        <dbReference type="EMBL" id="JAD32221.1"/>
    </source>
</evidence>
<evidence type="ECO:0000256" key="1">
    <source>
        <dbReference type="SAM" id="MobiDB-lite"/>
    </source>
</evidence>
<proteinExistence type="predicted"/>
<protein>
    <submittedName>
        <fullName evidence="2">Uncharacterized protein</fullName>
    </submittedName>
</protein>
<reference evidence="2" key="2">
    <citation type="journal article" date="2015" name="Data Brief">
        <title>Shoot transcriptome of the giant reed, Arundo donax.</title>
        <authorList>
            <person name="Barrero R.A."/>
            <person name="Guerrero F.D."/>
            <person name="Moolhuijzen P."/>
            <person name="Goolsby J.A."/>
            <person name="Tidwell J."/>
            <person name="Bellgard S.E."/>
            <person name="Bellgard M.I."/>
        </authorList>
    </citation>
    <scope>NUCLEOTIDE SEQUENCE</scope>
    <source>
        <tissue evidence="2">Shoot tissue taken approximately 20 cm above the soil surface</tissue>
    </source>
</reference>
<dbReference type="EMBL" id="GBRH01265674">
    <property type="protein sequence ID" value="JAD32221.1"/>
    <property type="molecule type" value="Transcribed_RNA"/>
</dbReference>
<reference evidence="2" key="1">
    <citation type="submission" date="2014-09" db="EMBL/GenBank/DDBJ databases">
        <authorList>
            <person name="Magalhaes I.L.F."/>
            <person name="Oliveira U."/>
            <person name="Santos F.R."/>
            <person name="Vidigal T.H.D.A."/>
            <person name="Brescovit A.D."/>
            <person name="Santos A.J."/>
        </authorList>
    </citation>
    <scope>NUCLEOTIDE SEQUENCE</scope>
    <source>
        <tissue evidence="2">Shoot tissue taken approximately 20 cm above the soil surface</tissue>
    </source>
</reference>